<dbReference type="CDD" id="cd20070">
    <property type="entry name" value="5TM_YidC_Alb3"/>
    <property type="match status" value="1"/>
</dbReference>
<evidence type="ECO:0000256" key="7">
    <source>
        <dbReference type="ARBA" id="ARBA00023136"/>
    </source>
</evidence>
<accession>A0A7W1XTA8</accession>
<dbReference type="NCBIfam" id="TIGR03592">
    <property type="entry name" value="yidC_oxa1_cterm"/>
    <property type="match status" value="1"/>
</dbReference>
<gene>
    <name evidence="12" type="ORF">H2C83_11180</name>
</gene>
<keyword evidence="7 10" id="KW-0472">Membrane</keyword>
<dbReference type="GO" id="GO:0032977">
    <property type="term" value="F:membrane insertase activity"/>
    <property type="evidence" value="ECO:0007669"/>
    <property type="project" value="InterPro"/>
</dbReference>
<dbReference type="PANTHER" id="PTHR12428:SF65">
    <property type="entry name" value="CYTOCHROME C OXIDASE ASSEMBLY PROTEIN COX18, MITOCHONDRIAL"/>
    <property type="match status" value="1"/>
</dbReference>
<dbReference type="InterPro" id="IPR028055">
    <property type="entry name" value="YidC/Oxa/ALB_C"/>
</dbReference>
<keyword evidence="5" id="KW-0653">Protein transport</keyword>
<keyword evidence="13" id="KW-1185">Reference proteome</keyword>
<evidence type="ECO:0000256" key="5">
    <source>
        <dbReference type="ARBA" id="ARBA00022927"/>
    </source>
</evidence>
<dbReference type="InterPro" id="IPR047196">
    <property type="entry name" value="YidC_ALB_C"/>
</dbReference>
<dbReference type="AlphaFoldDB" id="A0A7W1XTA8"/>
<proteinExistence type="inferred from homology"/>
<evidence type="ECO:0000256" key="1">
    <source>
        <dbReference type="ARBA" id="ARBA00004651"/>
    </source>
</evidence>
<comment type="subcellular location">
    <subcellularLocation>
        <location evidence="1">Cell membrane</location>
        <topology evidence="1">Multi-pass membrane protein</topology>
    </subcellularLocation>
    <subcellularLocation>
        <location evidence="9">Membrane</location>
        <topology evidence="9">Multi-pass membrane protein</topology>
    </subcellularLocation>
</comment>
<dbReference type="GO" id="GO:0005886">
    <property type="term" value="C:plasma membrane"/>
    <property type="evidence" value="ECO:0007669"/>
    <property type="project" value="UniProtKB-SubCell"/>
</dbReference>
<dbReference type="Proteomes" id="UP000538292">
    <property type="component" value="Unassembled WGS sequence"/>
</dbReference>
<sequence>MAVSMLSGCAPNPNQYKIDYNNPSLFQQILVIPMVNLLDWFKDFLGNYGWSILVLTFIIRLIIFPLNLKQQKSTRRMQEIQPEMMKIRKKYEKNPEKMQEETMKLFQKHNINPMAGCLPLLIQIPILFAFYQAIMGNEHIAQSSFLYMQLGSPDPYFILPVLAAVTTYIQLIVTGAQSNPQMKVMLWVMPAMIFFLAYQFPSALSLYWVFGNIFSIGQSFFFSRQDKNKVIEGATR</sequence>
<keyword evidence="3" id="KW-1003">Cell membrane</keyword>
<evidence type="ECO:0000313" key="12">
    <source>
        <dbReference type="EMBL" id="MBA4602864.1"/>
    </source>
</evidence>
<evidence type="ECO:0000256" key="9">
    <source>
        <dbReference type="RuleBase" id="RU003945"/>
    </source>
</evidence>
<keyword evidence="6 10" id="KW-1133">Transmembrane helix</keyword>
<organism evidence="12 13">
    <name type="scientific">Thermoactinomyces mirandus</name>
    <dbReference type="NCBI Taxonomy" id="2756294"/>
    <lineage>
        <taxon>Bacteria</taxon>
        <taxon>Bacillati</taxon>
        <taxon>Bacillota</taxon>
        <taxon>Bacilli</taxon>
        <taxon>Bacillales</taxon>
        <taxon>Thermoactinomycetaceae</taxon>
        <taxon>Thermoactinomyces</taxon>
    </lineage>
</organism>
<keyword evidence="2" id="KW-0813">Transport</keyword>
<reference evidence="12 13" key="1">
    <citation type="submission" date="2020-07" db="EMBL/GenBank/DDBJ databases">
        <title>Thermoactinomyces phylogeny.</title>
        <authorList>
            <person name="Dunlap C."/>
        </authorList>
    </citation>
    <scope>NUCLEOTIDE SEQUENCE [LARGE SCALE GENOMIC DNA]</scope>
    <source>
        <strain evidence="12 13">AMNI-1</strain>
    </source>
</reference>
<evidence type="ECO:0000259" key="11">
    <source>
        <dbReference type="Pfam" id="PF02096"/>
    </source>
</evidence>
<feature type="transmembrane region" description="Helical" evidence="10">
    <location>
        <begin position="155"/>
        <end position="172"/>
    </location>
</feature>
<evidence type="ECO:0000313" key="13">
    <source>
        <dbReference type="Proteomes" id="UP000538292"/>
    </source>
</evidence>
<feature type="transmembrane region" description="Helical" evidence="10">
    <location>
        <begin position="48"/>
        <end position="68"/>
    </location>
</feature>
<evidence type="ECO:0000256" key="6">
    <source>
        <dbReference type="ARBA" id="ARBA00022989"/>
    </source>
</evidence>
<evidence type="ECO:0000256" key="2">
    <source>
        <dbReference type="ARBA" id="ARBA00022448"/>
    </source>
</evidence>
<dbReference type="Pfam" id="PF02096">
    <property type="entry name" value="60KD_IMP"/>
    <property type="match status" value="1"/>
</dbReference>
<keyword evidence="4 9" id="KW-0812">Transmembrane</keyword>
<comment type="similarity">
    <text evidence="9">Belongs to the OXA1/ALB3/YidC family.</text>
</comment>
<comment type="caution">
    <text evidence="12">The sequence shown here is derived from an EMBL/GenBank/DDBJ whole genome shotgun (WGS) entry which is preliminary data.</text>
</comment>
<dbReference type="GO" id="GO:0015031">
    <property type="term" value="P:protein transport"/>
    <property type="evidence" value="ECO:0007669"/>
    <property type="project" value="UniProtKB-KW"/>
</dbReference>
<feature type="transmembrane region" description="Helical" evidence="10">
    <location>
        <begin position="184"/>
        <end position="200"/>
    </location>
</feature>
<name>A0A7W1XTA8_9BACL</name>
<dbReference type="InterPro" id="IPR001708">
    <property type="entry name" value="YidC/ALB3/OXA1/COX18"/>
</dbReference>
<feature type="domain" description="Membrane insertase YidC/Oxa/ALB C-terminal" evidence="11">
    <location>
        <begin position="48"/>
        <end position="223"/>
    </location>
</feature>
<dbReference type="EMBL" id="JACEOL010000036">
    <property type="protein sequence ID" value="MBA4602864.1"/>
    <property type="molecule type" value="Genomic_DNA"/>
</dbReference>
<feature type="transmembrane region" description="Helical" evidence="10">
    <location>
        <begin position="206"/>
        <end position="223"/>
    </location>
</feature>
<feature type="transmembrane region" description="Helical" evidence="10">
    <location>
        <begin position="113"/>
        <end position="135"/>
    </location>
</feature>
<keyword evidence="8" id="KW-0143">Chaperone</keyword>
<dbReference type="PANTHER" id="PTHR12428">
    <property type="entry name" value="OXA1"/>
    <property type="match status" value="1"/>
</dbReference>
<evidence type="ECO:0000256" key="10">
    <source>
        <dbReference type="SAM" id="Phobius"/>
    </source>
</evidence>
<dbReference type="PRINTS" id="PR01900">
    <property type="entry name" value="YIDCPROTEIN"/>
</dbReference>
<protein>
    <submittedName>
        <fullName evidence="12">Membrane protein insertase YidC</fullName>
    </submittedName>
</protein>
<evidence type="ECO:0000256" key="8">
    <source>
        <dbReference type="ARBA" id="ARBA00023186"/>
    </source>
</evidence>
<dbReference type="GO" id="GO:0051205">
    <property type="term" value="P:protein insertion into membrane"/>
    <property type="evidence" value="ECO:0007669"/>
    <property type="project" value="TreeGrafter"/>
</dbReference>
<evidence type="ECO:0000256" key="3">
    <source>
        <dbReference type="ARBA" id="ARBA00022475"/>
    </source>
</evidence>
<evidence type="ECO:0000256" key="4">
    <source>
        <dbReference type="ARBA" id="ARBA00022692"/>
    </source>
</evidence>